<reference evidence="1 2" key="1">
    <citation type="journal article" date="2022" name="New Phytol.">
        <title>Ecological generalism drives hyperdiversity of secondary metabolite gene clusters in xylarialean endophytes.</title>
        <authorList>
            <person name="Franco M.E.E."/>
            <person name="Wisecaver J.H."/>
            <person name="Arnold A.E."/>
            <person name="Ju Y.M."/>
            <person name="Slot J.C."/>
            <person name="Ahrendt S."/>
            <person name="Moore L.P."/>
            <person name="Eastman K.E."/>
            <person name="Scott K."/>
            <person name="Konkel Z."/>
            <person name="Mondo S.J."/>
            <person name="Kuo A."/>
            <person name="Hayes R.D."/>
            <person name="Haridas S."/>
            <person name="Andreopoulos B."/>
            <person name="Riley R."/>
            <person name="LaButti K."/>
            <person name="Pangilinan J."/>
            <person name="Lipzen A."/>
            <person name="Amirebrahimi M."/>
            <person name="Yan J."/>
            <person name="Adam C."/>
            <person name="Keymanesh K."/>
            <person name="Ng V."/>
            <person name="Louie K."/>
            <person name="Northen T."/>
            <person name="Drula E."/>
            <person name="Henrissat B."/>
            <person name="Hsieh H.M."/>
            <person name="Youens-Clark K."/>
            <person name="Lutzoni F."/>
            <person name="Miadlikowska J."/>
            <person name="Eastwood D.C."/>
            <person name="Hamelin R.C."/>
            <person name="Grigoriev I.V."/>
            <person name="U'Ren J.M."/>
        </authorList>
    </citation>
    <scope>NUCLEOTIDE SEQUENCE [LARGE SCALE GENOMIC DNA]</scope>
    <source>
        <strain evidence="1 2">ER1909</strain>
    </source>
</reference>
<comment type="caution">
    <text evidence="1">The sequence shown here is derived from an EMBL/GenBank/DDBJ whole genome shotgun (WGS) entry which is preliminary data.</text>
</comment>
<evidence type="ECO:0000313" key="2">
    <source>
        <dbReference type="Proteomes" id="UP001497680"/>
    </source>
</evidence>
<sequence>MEGLVAKRQHRGLAGSVIHIGGIFGEGYLARQLTHERQVTLRKAGFAFMSEQAFHELFAEGVLSSRSAHGSLLADFEISSGLQVQQDNSEANFARNPIFQHIVTSKGYNLRCSHDSKISSSSLPIKELLESLEGDQEAFQILRNSFLVKLSSASQVQLDEKSTMDKSPDELGIDSLVAVDLMSWFRRELDLDITVMKILNTPSFGHLLVFALEFLKGGKSRAHIDGKYISFFVYFK</sequence>
<evidence type="ECO:0000313" key="1">
    <source>
        <dbReference type="EMBL" id="KAI6083434.1"/>
    </source>
</evidence>
<organism evidence="1 2">
    <name type="scientific">Hypoxylon rubiginosum</name>
    <dbReference type="NCBI Taxonomy" id="110542"/>
    <lineage>
        <taxon>Eukaryota</taxon>
        <taxon>Fungi</taxon>
        <taxon>Dikarya</taxon>
        <taxon>Ascomycota</taxon>
        <taxon>Pezizomycotina</taxon>
        <taxon>Sordariomycetes</taxon>
        <taxon>Xylariomycetidae</taxon>
        <taxon>Xylariales</taxon>
        <taxon>Hypoxylaceae</taxon>
        <taxon>Hypoxylon</taxon>
    </lineage>
</organism>
<protein>
    <submittedName>
        <fullName evidence="1">Uncharacterized protein</fullName>
    </submittedName>
</protein>
<proteinExistence type="predicted"/>
<dbReference type="Proteomes" id="UP001497680">
    <property type="component" value="Unassembled WGS sequence"/>
</dbReference>
<gene>
    <name evidence="1" type="ORF">F4821DRAFT_262940</name>
</gene>
<accession>A0ACC0CSM6</accession>
<name>A0ACC0CSM6_9PEZI</name>
<dbReference type="EMBL" id="MU394352">
    <property type="protein sequence ID" value="KAI6083434.1"/>
    <property type="molecule type" value="Genomic_DNA"/>
</dbReference>
<keyword evidence="2" id="KW-1185">Reference proteome</keyword>